<keyword evidence="8" id="KW-0576">Peroxisome</keyword>
<keyword evidence="6" id="KW-0520">NAD</keyword>
<evidence type="ECO:0000259" key="13">
    <source>
        <dbReference type="Pfam" id="PF00725"/>
    </source>
</evidence>
<keyword evidence="4" id="KW-0442">Lipid degradation</keyword>
<keyword evidence="11" id="KW-0511">Multifunctional enzyme</keyword>
<dbReference type="InterPro" id="IPR036291">
    <property type="entry name" value="NAD(P)-bd_dom_sf"/>
</dbReference>
<evidence type="ECO:0000256" key="3">
    <source>
        <dbReference type="ARBA" id="ARBA00022832"/>
    </source>
</evidence>
<organism evidence="15 16">
    <name type="scientific">Paraburkholderia dipogonis</name>
    <dbReference type="NCBI Taxonomy" id="1211383"/>
    <lineage>
        <taxon>Bacteria</taxon>
        <taxon>Pseudomonadati</taxon>
        <taxon>Pseudomonadota</taxon>
        <taxon>Betaproteobacteria</taxon>
        <taxon>Burkholderiales</taxon>
        <taxon>Burkholderiaceae</taxon>
        <taxon>Paraburkholderia</taxon>
    </lineage>
</organism>
<dbReference type="SUPFAM" id="SSF51735">
    <property type="entry name" value="NAD(P)-binding Rossmann-fold domains"/>
    <property type="match status" value="1"/>
</dbReference>
<accession>A0A4Y8MXU1</accession>
<dbReference type="UniPathway" id="UPA00659"/>
<dbReference type="PANTHER" id="PTHR23309:SF51">
    <property type="entry name" value="3-HYDROXYACYL-COA DEHYDROGENASE-RELATED"/>
    <property type="match status" value="1"/>
</dbReference>
<evidence type="ECO:0000313" key="15">
    <source>
        <dbReference type="EMBL" id="TFE42390.1"/>
    </source>
</evidence>
<protein>
    <submittedName>
        <fullName evidence="15">3-hydroxyacyl-CoA dehydrogenase</fullName>
    </submittedName>
</protein>
<evidence type="ECO:0000256" key="12">
    <source>
        <dbReference type="ARBA" id="ARBA00049556"/>
    </source>
</evidence>
<dbReference type="GeneID" id="97310880"/>
<dbReference type="GO" id="GO:0070403">
    <property type="term" value="F:NAD+ binding"/>
    <property type="evidence" value="ECO:0007669"/>
    <property type="project" value="InterPro"/>
</dbReference>
<dbReference type="Gene3D" id="1.10.1040.50">
    <property type="match status" value="1"/>
</dbReference>
<dbReference type="SUPFAM" id="SSF52096">
    <property type="entry name" value="ClpP/crotonase"/>
    <property type="match status" value="1"/>
</dbReference>
<sequence length="708" mass="76576">MPDTIFTDVAVTQELRGSVLLLVVDNSSASMASVDVARELVTAIDAAESNRLVKTVLIVGTEASFIVSDDALELNILERFAVADLCGRIESSCKPVVIAIHGAALGSGLEIALAAHYRIAARGATFGFPEIRFGVLPGAGGTQRAPRLIGAGATLSLMLSGRRVDASEAFRLGLVDRVGESEHVIDEGLAYAQQLAVAHAPVRRTRDARCLADEETSKSEIAAARAETVKKSRGLVAPLMIVDCVEAALNLPFDEGLKLERKQFLDCVDSLQHAAHLHVFMAEREVLNAPETRSAQPRLIGSVGVIGGGTMGAGITVALLDAGLPVTMIERDEASLARGRAFVDRVYDGLIAKGRLTDAGKAAKLDRYRGFTSYDAITDVDVVIEAVFEDMGVKKAVFAELDRVCKPGAVLATNTSYLDIDEIAASISRPQEVVGLHFFSPANIMKLLEVVVPARVSADVVATAFDLAKKLRKVPVRAGVCDGFIGNRMLAVYRAAADHLMEDGASPYQIDKAVREFGFPMGPYQVIDLAGGDIGWATRKRRAATRNPNARYVQIPDRLCERSWFGQKTGRGFYRYEESKRDGVPDPEVEAIIDAERQRAAVTPRTFTDEQIVRRYMAAMINEGANVVQERIALRPLDVDVTLINGFGFPAYRGGPMHYADKVGLAALLADIREFEKENPLFWKPSPLLVELVERGATFASLNRTSQG</sequence>
<name>A0A4Y8MXU1_9BURK</name>
<comment type="pathway">
    <text evidence="2">Lipid metabolism; fatty acid beta-oxidation.</text>
</comment>
<dbReference type="Pfam" id="PF00378">
    <property type="entry name" value="ECH_1"/>
    <property type="match status" value="1"/>
</dbReference>
<evidence type="ECO:0000256" key="5">
    <source>
        <dbReference type="ARBA" id="ARBA00023002"/>
    </source>
</evidence>
<dbReference type="SUPFAM" id="SSF48179">
    <property type="entry name" value="6-phosphogluconate dehydrogenase C-terminal domain-like"/>
    <property type="match status" value="2"/>
</dbReference>
<evidence type="ECO:0000313" key="16">
    <source>
        <dbReference type="Proteomes" id="UP000297385"/>
    </source>
</evidence>
<dbReference type="InterPro" id="IPR006108">
    <property type="entry name" value="3HC_DH_C"/>
</dbReference>
<evidence type="ECO:0000256" key="7">
    <source>
        <dbReference type="ARBA" id="ARBA00023098"/>
    </source>
</evidence>
<keyword evidence="10" id="KW-0456">Lyase</keyword>
<dbReference type="InterPro" id="IPR001753">
    <property type="entry name" value="Enoyl-CoA_hydra/iso"/>
</dbReference>
<evidence type="ECO:0000256" key="11">
    <source>
        <dbReference type="ARBA" id="ARBA00023268"/>
    </source>
</evidence>
<dbReference type="CDD" id="cd06558">
    <property type="entry name" value="crotonase-like"/>
    <property type="match status" value="1"/>
</dbReference>
<keyword evidence="9" id="KW-0413">Isomerase</keyword>
<feature type="domain" description="3-hydroxyacyl-CoA dehydrogenase C-terminal" evidence="13">
    <location>
        <begin position="612"/>
        <end position="696"/>
    </location>
</feature>
<comment type="catalytic activity">
    <reaction evidence="12">
        <text>a (3S)-3-hydroxyacyl-CoA + NAD(+) = a 3-oxoacyl-CoA + NADH + H(+)</text>
        <dbReference type="Rhea" id="RHEA:22432"/>
        <dbReference type="ChEBI" id="CHEBI:15378"/>
        <dbReference type="ChEBI" id="CHEBI:57318"/>
        <dbReference type="ChEBI" id="CHEBI:57540"/>
        <dbReference type="ChEBI" id="CHEBI:57945"/>
        <dbReference type="ChEBI" id="CHEBI:90726"/>
        <dbReference type="EC" id="1.1.1.35"/>
    </reaction>
</comment>
<keyword evidence="5" id="KW-0560">Oxidoreductase</keyword>
<evidence type="ECO:0000256" key="6">
    <source>
        <dbReference type="ARBA" id="ARBA00023027"/>
    </source>
</evidence>
<evidence type="ECO:0000256" key="9">
    <source>
        <dbReference type="ARBA" id="ARBA00023235"/>
    </source>
</evidence>
<dbReference type="EMBL" id="SNVI01000002">
    <property type="protein sequence ID" value="TFE42390.1"/>
    <property type="molecule type" value="Genomic_DNA"/>
</dbReference>
<reference evidence="15 16" key="1">
    <citation type="submission" date="2019-03" db="EMBL/GenBank/DDBJ databases">
        <title>Complete Genome Sequence of Paraburkholderia dipogonis ICMP 19430T, a Nitrogen-fixing Symbiont of the South African Invasive Legume Dipogon lignosus in New Zealand.</title>
        <authorList>
            <person name="De Meyer S.E."/>
        </authorList>
    </citation>
    <scope>NUCLEOTIDE SEQUENCE [LARGE SCALE GENOMIC DNA]</scope>
    <source>
        <strain evidence="15 16">ICMP 19430</strain>
    </source>
</reference>
<dbReference type="Gene3D" id="3.40.50.720">
    <property type="entry name" value="NAD(P)-binding Rossmann-like Domain"/>
    <property type="match status" value="1"/>
</dbReference>
<dbReference type="InterPro" id="IPR006176">
    <property type="entry name" value="3-OHacyl-CoA_DH_NAD-bd"/>
</dbReference>
<gene>
    <name evidence="15" type="ORF">E2553_35835</name>
</gene>
<comment type="subcellular location">
    <subcellularLocation>
        <location evidence="1">Peroxisome</location>
    </subcellularLocation>
</comment>
<dbReference type="FunFam" id="3.40.50.720:FF:000009">
    <property type="entry name" value="Fatty oxidation complex, alpha subunit"/>
    <property type="match status" value="1"/>
</dbReference>
<dbReference type="GO" id="GO:0004300">
    <property type="term" value="F:enoyl-CoA hydratase activity"/>
    <property type="evidence" value="ECO:0007669"/>
    <property type="project" value="UniProtKB-ARBA"/>
</dbReference>
<feature type="domain" description="3-hydroxyacyl-CoA dehydrogenase C-terminal" evidence="13">
    <location>
        <begin position="483"/>
        <end position="576"/>
    </location>
</feature>
<keyword evidence="3" id="KW-0276">Fatty acid metabolism</keyword>
<dbReference type="RefSeq" id="WP_134465645.1">
    <property type="nucleotide sequence ID" value="NZ_JBHMFL010000100.1"/>
</dbReference>
<dbReference type="GO" id="GO:0003857">
    <property type="term" value="F:(3S)-3-hydroxyacyl-CoA dehydrogenase (NAD+) activity"/>
    <property type="evidence" value="ECO:0007669"/>
    <property type="project" value="UniProtKB-EC"/>
</dbReference>
<evidence type="ECO:0000256" key="4">
    <source>
        <dbReference type="ARBA" id="ARBA00022963"/>
    </source>
</evidence>
<feature type="domain" description="3-hydroxyacyl-CoA dehydrogenase NAD binding" evidence="14">
    <location>
        <begin position="303"/>
        <end position="478"/>
    </location>
</feature>
<evidence type="ECO:0000256" key="10">
    <source>
        <dbReference type="ARBA" id="ARBA00023239"/>
    </source>
</evidence>
<dbReference type="Proteomes" id="UP000297385">
    <property type="component" value="Unassembled WGS sequence"/>
</dbReference>
<evidence type="ECO:0000256" key="8">
    <source>
        <dbReference type="ARBA" id="ARBA00023140"/>
    </source>
</evidence>
<evidence type="ECO:0000256" key="1">
    <source>
        <dbReference type="ARBA" id="ARBA00004275"/>
    </source>
</evidence>
<dbReference type="Gene3D" id="3.90.226.10">
    <property type="entry name" value="2-enoyl-CoA Hydratase, Chain A, domain 1"/>
    <property type="match status" value="1"/>
</dbReference>
<dbReference type="FunFam" id="1.10.1040.50:FF:000006">
    <property type="entry name" value="Peroxisomal bifunctional enzyme"/>
    <property type="match status" value="1"/>
</dbReference>
<evidence type="ECO:0000256" key="2">
    <source>
        <dbReference type="ARBA" id="ARBA00005005"/>
    </source>
</evidence>
<dbReference type="Pfam" id="PF00725">
    <property type="entry name" value="3HCDH"/>
    <property type="match status" value="2"/>
</dbReference>
<dbReference type="PANTHER" id="PTHR23309">
    <property type="entry name" value="3-HYDROXYACYL-COA DEHYROGENASE"/>
    <property type="match status" value="1"/>
</dbReference>
<keyword evidence="7" id="KW-0443">Lipid metabolism</keyword>
<dbReference type="InterPro" id="IPR029045">
    <property type="entry name" value="ClpP/crotonase-like_dom_sf"/>
</dbReference>
<dbReference type="Pfam" id="PF02737">
    <property type="entry name" value="3HCDH_N"/>
    <property type="match status" value="1"/>
</dbReference>
<dbReference type="GO" id="GO:0006635">
    <property type="term" value="P:fatty acid beta-oxidation"/>
    <property type="evidence" value="ECO:0007669"/>
    <property type="project" value="UniProtKB-UniPathway"/>
</dbReference>
<proteinExistence type="predicted"/>
<dbReference type="InterPro" id="IPR008927">
    <property type="entry name" value="6-PGluconate_DH-like_C_sf"/>
</dbReference>
<comment type="caution">
    <text evidence="15">The sequence shown here is derived from an EMBL/GenBank/DDBJ whole genome shotgun (WGS) entry which is preliminary data.</text>
</comment>
<evidence type="ECO:0000259" key="14">
    <source>
        <dbReference type="Pfam" id="PF02737"/>
    </source>
</evidence>
<dbReference type="GO" id="GO:0016853">
    <property type="term" value="F:isomerase activity"/>
    <property type="evidence" value="ECO:0007669"/>
    <property type="project" value="UniProtKB-KW"/>
</dbReference>
<dbReference type="AlphaFoldDB" id="A0A4Y8MXU1"/>